<proteinExistence type="predicted"/>
<evidence type="ECO:0000313" key="1">
    <source>
        <dbReference type="EMBL" id="CAD7444093.1"/>
    </source>
</evidence>
<reference evidence="1" key="1">
    <citation type="submission" date="2020-11" db="EMBL/GenBank/DDBJ databases">
        <authorList>
            <person name="Tran Van P."/>
        </authorList>
    </citation>
    <scope>NUCLEOTIDE SEQUENCE</scope>
</reference>
<dbReference type="EMBL" id="OD566494">
    <property type="protein sequence ID" value="CAD7444093.1"/>
    <property type="molecule type" value="Genomic_DNA"/>
</dbReference>
<accession>A0A7R9EZ73</accession>
<protein>
    <submittedName>
        <fullName evidence="1">Uncharacterized protein</fullName>
    </submittedName>
</protein>
<gene>
    <name evidence="1" type="ORF">TBIB3V08_LOCUS6483</name>
</gene>
<dbReference type="AlphaFoldDB" id="A0A7R9EZ73"/>
<sequence>MSWCLRFDWWQVTFDHFDRKHFRCTMYSNTGFANQPMYRGDREQFIPKNRYWSNQQHNQNGFEPNQNGLISNKMKQPGENLRKPLWDSNSLQPFLKNFYVPHANSLDRSSDDIDKYRSSKEITVKGNNVPQPSQYFEEGNFPDYVMQEIM</sequence>
<organism evidence="1">
    <name type="scientific">Timema bartmani</name>
    <dbReference type="NCBI Taxonomy" id="61472"/>
    <lineage>
        <taxon>Eukaryota</taxon>
        <taxon>Metazoa</taxon>
        <taxon>Ecdysozoa</taxon>
        <taxon>Arthropoda</taxon>
        <taxon>Hexapoda</taxon>
        <taxon>Insecta</taxon>
        <taxon>Pterygota</taxon>
        <taxon>Neoptera</taxon>
        <taxon>Polyneoptera</taxon>
        <taxon>Phasmatodea</taxon>
        <taxon>Timematodea</taxon>
        <taxon>Timematoidea</taxon>
        <taxon>Timematidae</taxon>
        <taxon>Timema</taxon>
    </lineage>
</organism>
<name>A0A7R9EZ73_9NEOP</name>